<evidence type="ECO:0000313" key="17">
    <source>
        <dbReference type="EMBL" id="KAF6150435.1"/>
    </source>
</evidence>
<keyword evidence="5 15" id="KW-0732">Signal</keyword>
<dbReference type="Pfam" id="PF13947">
    <property type="entry name" value="GUB_WAK_bind"/>
    <property type="match status" value="1"/>
</dbReference>
<evidence type="ECO:0000256" key="11">
    <source>
        <dbReference type="ARBA" id="ARBA00023180"/>
    </source>
</evidence>
<evidence type="ECO:0000256" key="4">
    <source>
        <dbReference type="ARBA" id="ARBA00022692"/>
    </source>
</evidence>
<organism evidence="17 18">
    <name type="scientific">Kingdonia uniflora</name>
    <dbReference type="NCBI Taxonomy" id="39325"/>
    <lineage>
        <taxon>Eukaryota</taxon>
        <taxon>Viridiplantae</taxon>
        <taxon>Streptophyta</taxon>
        <taxon>Embryophyta</taxon>
        <taxon>Tracheophyta</taxon>
        <taxon>Spermatophyta</taxon>
        <taxon>Magnoliopsida</taxon>
        <taxon>Ranunculales</taxon>
        <taxon>Circaeasteraceae</taxon>
        <taxon>Kingdonia</taxon>
    </lineage>
</organism>
<evidence type="ECO:0000256" key="9">
    <source>
        <dbReference type="ARBA" id="ARBA00022989"/>
    </source>
</evidence>
<feature type="signal peptide" evidence="15">
    <location>
        <begin position="1"/>
        <end position="23"/>
    </location>
</feature>
<dbReference type="FunFam" id="1.10.510.10:FF:000590">
    <property type="entry name" value="PR5-like receptor kinase"/>
    <property type="match status" value="1"/>
</dbReference>
<dbReference type="FunFam" id="3.30.200.20:FF:000178">
    <property type="entry name" value="serine/threonine-protein kinase PBS1-like"/>
    <property type="match status" value="1"/>
</dbReference>
<dbReference type="Proteomes" id="UP000541444">
    <property type="component" value="Unassembled WGS sequence"/>
</dbReference>
<evidence type="ECO:0000313" key="18">
    <source>
        <dbReference type="Proteomes" id="UP000541444"/>
    </source>
</evidence>
<feature type="domain" description="Protein kinase" evidence="16">
    <location>
        <begin position="321"/>
        <end position="610"/>
    </location>
</feature>
<dbReference type="GO" id="GO:0004674">
    <property type="term" value="F:protein serine/threonine kinase activity"/>
    <property type="evidence" value="ECO:0007669"/>
    <property type="project" value="UniProtKB-KW"/>
</dbReference>
<sequence>MQIELLLLVGAVLLLSLLQLCVCSNYTKCSKNFECGDYSYSYPFWGGGRPYKCGVSEFELFCRDSKTKIEINSQTYVVLNISEANQIMTIVRSDVWNLGIRVYGCPSAFLNDTAVGDYTPFEYVSATLNYTLFYGCPFNVSYDSGGTSCYYVNGTHNSLYLTVDSAGSNHSTSECQGAILFPVRPSSVHLSTDDILMDGFDVRYVGSYHSDCVNCTNSGGTCGYGGYTRYTEYQSEYFDCYPSDKTLNFRRIIALVIGPISGFILVIILACVCLRKKYPSVNSIVFWKKIKNDEKVEEFLRNNRSMAPKRYHYSDIRRMTDSFKDKLGQGGFGGVFKGKLLDGRLVAVKVMRESKGDGADFMNEVSSISRTSHVNVVSLLGFCFDGSKRALIYEFMPNGSLEKFIYKDKQLETTSSLPWEKLYEIVIGVSRGLEYLHRGCNTRIVHFDIKPHNILLDEDFFPKISDFGLAKLCSTKESDVSMLYARGTVGYIAPEVFSRNFGVVSHKSDVYSFGMMVLEIVGGRKNINDLADRTSEIFFPHWIHTRIELKEDLGLQGITSETDAEITKKMIIVGLWCIQTNPLDRPPMSKVVEMLAGTLESLQIPPKAFLSSSSGSQHDSSSTEVWQSITHF</sequence>
<dbReference type="InterPro" id="IPR025287">
    <property type="entry name" value="WAK_GUB"/>
</dbReference>
<dbReference type="OrthoDB" id="4062651at2759"/>
<protein>
    <recommendedName>
        <fullName evidence="16">Protein kinase domain-containing protein</fullName>
    </recommendedName>
</protein>
<keyword evidence="2" id="KW-0723">Serine/threonine-protein kinase</keyword>
<keyword evidence="3" id="KW-0808">Transferase</keyword>
<dbReference type="InterPro" id="IPR000719">
    <property type="entry name" value="Prot_kinase_dom"/>
</dbReference>
<comment type="subcellular location">
    <subcellularLocation>
        <location evidence="1">Membrane</location>
        <topology evidence="1">Single-pass type I membrane protein</topology>
    </subcellularLocation>
</comment>
<dbReference type="PROSITE" id="PS50011">
    <property type="entry name" value="PROTEIN_KINASE_DOM"/>
    <property type="match status" value="1"/>
</dbReference>
<evidence type="ECO:0000259" key="16">
    <source>
        <dbReference type="PROSITE" id="PS50011"/>
    </source>
</evidence>
<dbReference type="GO" id="GO:0016020">
    <property type="term" value="C:membrane"/>
    <property type="evidence" value="ECO:0007669"/>
    <property type="project" value="UniProtKB-SubCell"/>
</dbReference>
<feature type="compositionally biased region" description="Low complexity" evidence="13">
    <location>
        <begin position="611"/>
        <end position="622"/>
    </location>
</feature>
<gene>
    <name evidence="17" type="ORF">GIB67_023934</name>
</gene>
<dbReference type="InterPro" id="IPR017441">
    <property type="entry name" value="Protein_kinase_ATP_BS"/>
</dbReference>
<dbReference type="GO" id="GO:0030247">
    <property type="term" value="F:polysaccharide binding"/>
    <property type="evidence" value="ECO:0007669"/>
    <property type="project" value="InterPro"/>
</dbReference>
<accession>A0A7J7M6D7</accession>
<dbReference type="Pfam" id="PF07714">
    <property type="entry name" value="PK_Tyr_Ser-Thr"/>
    <property type="match status" value="1"/>
</dbReference>
<feature type="transmembrane region" description="Helical" evidence="14">
    <location>
        <begin position="252"/>
        <end position="274"/>
    </location>
</feature>
<name>A0A7J7M6D7_9MAGN</name>
<dbReference type="GO" id="GO:0005524">
    <property type="term" value="F:ATP binding"/>
    <property type="evidence" value="ECO:0007669"/>
    <property type="project" value="UniProtKB-UniRule"/>
</dbReference>
<dbReference type="InterPro" id="IPR008271">
    <property type="entry name" value="Ser/Thr_kinase_AS"/>
</dbReference>
<evidence type="ECO:0000256" key="5">
    <source>
        <dbReference type="ARBA" id="ARBA00022729"/>
    </source>
</evidence>
<feature type="chain" id="PRO_5029904930" description="Protein kinase domain-containing protein" evidence="15">
    <location>
        <begin position="24"/>
        <end position="632"/>
    </location>
</feature>
<evidence type="ECO:0000256" key="10">
    <source>
        <dbReference type="ARBA" id="ARBA00023136"/>
    </source>
</evidence>
<feature type="binding site" evidence="12">
    <location>
        <position position="349"/>
    </location>
    <ligand>
        <name>ATP</name>
        <dbReference type="ChEBI" id="CHEBI:30616"/>
    </ligand>
</feature>
<dbReference type="Gene3D" id="1.10.510.10">
    <property type="entry name" value="Transferase(Phosphotransferase) domain 1"/>
    <property type="match status" value="1"/>
</dbReference>
<evidence type="ECO:0000256" key="14">
    <source>
        <dbReference type="SAM" id="Phobius"/>
    </source>
</evidence>
<evidence type="ECO:0000256" key="2">
    <source>
        <dbReference type="ARBA" id="ARBA00022527"/>
    </source>
</evidence>
<evidence type="ECO:0000256" key="8">
    <source>
        <dbReference type="ARBA" id="ARBA00022840"/>
    </source>
</evidence>
<dbReference type="PANTHER" id="PTHR27009">
    <property type="entry name" value="RUST RESISTANCE KINASE LR10-RELATED"/>
    <property type="match status" value="1"/>
</dbReference>
<dbReference type="InterPro" id="IPR001245">
    <property type="entry name" value="Ser-Thr/Tyr_kinase_cat_dom"/>
</dbReference>
<evidence type="ECO:0000256" key="13">
    <source>
        <dbReference type="SAM" id="MobiDB-lite"/>
    </source>
</evidence>
<evidence type="ECO:0000256" key="7">
    <source>
        <dbReference type="ARBA" id="ARBA00022777"/>
    </source>
</evidence>
<dbReference type="PROSITE" id="PS00108">
    <property type="entry name" value="PROTEIN_KINASE_ST"/>
    <property type="match status" value="1"/>
</dbReference>
<feature type="compositionally biased region" description="Polar residues" evidence="13">
    <location>
        <begin position="623"/>
        <end position="632"/>
    </location>
</feature>
<feature type="region of interest" description="Disordered" evidence="13">
    <location>
        <begin position="610"/>
        <end position="632"/>
    </location>
</feature>
<dbReference type="AlphaFoldDB" id="A0A7J7M6D7"/>
<keyword evidence="10 14" id="KW-0472">Membrane</keyword>
<comment type="caution">
    <text evidence="17">The sequence shown here is derived from an EMBL/GenBank/DDBJ whole genome shotgun (WGS) entry which is preliminary data.</text>
</comment>
<reference evidence="17 18" key="1">
    <citation type="journal article" date="2020" name="IScience">
        <title>Genome Sequencing of the Endangered Kingdonia uniflora (Circaeasteraceae, Ranunculales) Reveals Potential Mechanisms of Evolutionary Specialization.</title>
        <authorList>
            <person name="Sun Y."/>
            <person name="Deng T."/>
            <person name="Zhang A."/>
            <person name="Moore M.J."/>
            <person name="Landis J.B."/>
            <person name="Lin N."/>
            <person name="Zhang H."/>
            <person name="Zhang X."/>
            <person name="Huang J."/>
            <person name="Zhang X."/>
            <person name="Sun H."/>
            <person name="Wang H."/>
        </authorList>
    </citation>
    <scope>NUCLEOTIDE SEQUENCE [LARGE SCALE GENOMIC DNA]</scope>
    <source>
        <strain evidence="17">TB1705</strain>
        <tissue evidence="17">Leaf</tissue>
    </source>
</reference>
<dbReference type="PROSITE" id="PS00107">
    <property type="entry name" value="PROTEIN_KINASE_ATP"/>
    <property type="match status" value="1"/>
</dbReference>
<keyword evidence="7" id="KW-0418">Kinase</keyword>
<dbReference type="InterPro" id="IPR045874">
    <property type="entry name" value="LRK10/LRL21-25-like"/>
</dbReference>
<dbReference type="Gene3D" id="3.30.200.20">
    <property type="entry name" value="Phosphorylase Kinase, domain 1"/>
    <property type="match status" value="1"/>
</dbReference>
<evidence type="ECO:0000256" key="3">
    <source>
        <dbReference type="ARBA" id="ARBA00022679"/>
    </source>
</evidence>
<dbReference type="SMART" id="SM00220">
    <property type="entry name" value="S_TKc"/>
    <property type="match status" value="1"/>
</dbReference>
<proteinExistence type="predicted"/>
<keyword evidence="6 12" id="KW-0547">Nucleotide-binding</keyword>
<dbReference type="InterPro" id="IPR032872">
    <property type="entry name" value="WAK_assoc_C"/>
</dbReference>
<keyword evidence="4 14" id="KW-0812">Transmembrane</keyword>
<keyword evidence="9 14" id="KW-1133">Transmembrane helix</keyword>
<dbReference type="InterPro" id="IPR011009">
    <property type="entry name" value="Kinase-like_dom_sf"/>
</dbReference>
<dbReference type="SUPFAM" id="SSF56112">
    <property type="entry name" value="Protein kinase-like (PK-like)"/>
    <property type="match status" value="1"/>
</dbReference>
<keyword evidence="8 12" id="KW-0067">ATP-binding</keyword>
<dbReference type="EMBL" id="JACGCM010001742">
    <property type="protein sequence ID" value="KAF6150435.1"/>
    <property type="molecule type" value="Genomic_DNA"/>
</dbReference>
<keyword evidence="11" id="KW-0325">Glycoprotein</keyword>
<dbReference type="Pfam" id="PF14380">
    <property type="entry name" value="WAK_assoc"/>
    <property type="match status" value="1"/>
</dbReference>
<evidence type="ECO:0000256" key="12">
    <source>
        <dbReference type="PROSITE-ProRule" id="PRU10141"/>
    </source>
</evidence>
<keyword evidence="18" id="KW-1185">Reference proteome</keyword>
<evidence type="ECO:0000256" key="15">
    <source>
        <dbReference type="SAM" id="SignalP"/>
    </source>
</evidence>
<evidence type="ECO:0000256" key="6">
    <source>
        <dbReference type="ARBA" id="ARBA00022741"/>
    </source>
</evidence>
<evidence type="ECO:0000256" key="1">
    <source>
        <dbReference type="ARBA" id="ARBA00004479"/>
    </source>
</evidence>